<reference evidence="1 2" key="1">
    <citation type="submission" date="2021-03" db="EMBL/GenBank/DDBJ databases">
        <title>Genomic Encyclopedia of Type Strains, Phase IV (KMG-IV): sequencing the most valuable type-strain genomes for metagenomic binning, comparative biology and taxonomic classification.</title>
        <authorList>
            <person name="Goeker M."/>
        </authorList>
    </citation>
    <scope>NUCLEOTIDE SEQUENCE [LARGE SCALE GENOMIC DNA]</scope>
    <source>
        <strain evidence="1 2">DSM 24950</strain>
    </source>
</reference>
<dbReference type="InterPro" id="IPR029470">
    <property type="entry name" value="PDDEXK_4"/>
</dbReference>
<evidence type="ECO:0000313" key="2">
    <source>
        <dbReference type="Proteomes" id="UP001519344"/>
    </source>
</evidence>
<sequence length="393" mass="46989">MDDHIAAIEKFLMDIEVLDPLEARLAEFNVFQTLNIHQTEIRHSNVLGWLFNPTENHGLGDTFLKKFIQTIYFNNKATLSNVELSMLELTMMNYFDFEVRREWNNIDIMLLSEENQFILVIENKVLSKESDQQLNKYKSIIDTHYSNYQKVYLFLTPDGDPPSDEENWISIDYELMYSTLLNSLRLKSGVINERVRQFLDQYIEILRRYFVGEKDIEKICREIYYKHQKALDLIFDFKPDIYLDIKNYLSELLYERSDVIIDTLSKTYIRFITREIDNIIPREGTGWTRSNRILLVEIQNRNDKLILKIIIGPGNHMSRIKLFEISEKQSNLFKGRLKKFSDKFTQIYSTEILPKNYMDQYDFEWIKAKIKKEYNDFMANDYEKISKAIAEDF</sequence>
<dbReference type="RefSeq" id="WP_167062876.1">
    <property type="nucleotide sequence ID" value="NZ_JAAOZR010000025.1"/>
</dbReference>
<organism evidence="1 2">
    <name type="scientific">Paenibacillus aceris</name>
    <dbReference type="NCBI Taxonomy" id="869555"/>
    <lineage>
        <taxon>Bacteria</taxon>
        <taxon>Bacillati</taxon>
        <taxon>Bacillota</taxon>
        <taxon>Bacilli</taxon>
        <taxon>Bacillales</taxon>
        <taxon>Paenibacillaceae</taxon>
        <taxon>Paenibacillus</taxon>
    </lineage>
</organism>
<protein>
    <recommendedName>
        <fullName evidence="3">PD-(D/E)XK nuclease family protein</fullName>
    </recommendedName>
</protein>
<proteinExistence type="predicted"/>
<dbReference type="EMBL" id="JAGGKV010000038">
    <property type="protein sequence ID" value="MBP1967632.1"/>
    <property type="molecule type" value="Genomic_DNA"/>
</dbReference>
<accession>A0ABS4I9L8</accession>
<comment type="caution">
    <text evidence="1">The sequence shown here is derived from an EMBL/GenBank/DDBJ whole genome shotgun (WGS) entry which is preliminary data.</text>
</comment>
<dbReference type="Pfam" id="PF14281">
    <property type="entry name" value="PDDEXK_4"/>
    <property type="match status" value="1"/>
</dbReference>
<name>A0ABS4I9L8_9BACL</name>
<dbReference type="Proteomes" id="UP001519344">
    <property type="component" value="Unassembled WGS sequence"/>
</dbReference>
<gene>
    <name evidence="1" type="ORF">J2Z65_006904</name>
</gene>
<evidence type="ECO:0008006" key="3">
    <source>
        <dbReference type="Google" id="ProtNLM"/>
    </source>
</evidence>
<keyword evidence="2" id="KW-1185">Reference proteome</keyword>
<evidence type="ECO:0000313" key="1">
    <source>
        <dbReference type="EMBL" id="MBP1967632.1"/>
    </source>
</evidence>